<accession>A0A2P6CCU9</accession>
<reference evidence="1 2" key="1">
    <citation type="submission" date="2016-12" db="EMBL/GenBank/DDBJ databases">
        <title>Trade-off between light-utilization and light-protection in marine flavobacteria.</title>
        <authorList>
            <person name="Kumagai Y."/>
            <person name="Yoshizawa S."/>
            <person name="Kogure K."/>
            <person name="Iwasaki W."/>
        </authorList>
    </citation>
    <scope>NUCLEOTIDE SEQUENCE [LARGE SCALE GENOMIC DNA]</scope>
    <source>
        <strain evidence="1 2">KCTC 12100</strain>
    </source>
</reference>
<evidence type="ECO:0000313" key="1">
    <source>
        <dbReference type="EMBL" id="PQJ72737.1"/>
    </source>
</evidence>
<dbReference type="Proteomes" id="UP000247345">
    <property type="component" value="Unassembled WGS sequence"/>
</dbReference>
<comment type="caution">
    <text evidence="1">The sequence shown here is derived from an EMBL/GenBank/DDBJ whole genome shotgun (WGS) entry which is preliminary data.</text>
</comment>
<sequence length="93" mass="10608">MTHLIALDHSFEHHSEHKQHSLFSLNKEKVIDINNNCSLCDIYLNIQLSKDSTFTYTLLTPKLILNTILGKDNSFTSVILNLKKSRAPPIFIA</sequence>
<proteinExistence type="predicted"/>
<evidence type="ECO:0000313" key="2">
    <source>
        <dbReference type="Proteomes" id="UP000247345"/>
    </source>
</evidence>
<organism evidence="1 2">
    <name type="scientific">Polaribacter butkevichii</name>
    <dbReference type="NCBI Taxonomy" id="218490"/>
    <lineage>
        <taxon>Bacteria</taxon>
        <taxon>Pseudomonadati</taxon>
        <taxon>Bacteroidota</taxon>
        <taxon>Flavobacteriia</taxon>
        <taxon>Flavobacteriales</taxon>
        <taxon>Flavobacteriaceae</taxon>
    </lineage>
</organism>
<protein>
    <submittedName>
        <fullName evidence="1">Uncharacterized protein</fullName>
    </submittedName>
</protein>
<keyword evidence="2" id="KW-1185">Reference proteome</keyword>
<name>A0A2P6CCU9_9FLAO</name>
<dbReference type="AlphaFoldDB" id="A0A2P6CCU9"/>
<dbReference type="EMBL" id="MSCK01000001">
    <property type="protein sequence ID" value="PQJ72737.1"/>
    <property type="molecule type" value="Genomic_DNA"/>
</dbReference>
<gene>
    <name evidence="1" type="ORF">BTO14_05460</name>
</gene>